<protein>
    <recommendedName>
        <fullName evidence="2">histidine kinase</fullName>
        <ecNumber evidence="2">2.7.13.3</ecNumber>
    </recommendedName>
</protein>
<evidence type="ECO:0000256" key="1">
    <source>
        <dbReference type="ARBA" id="ARBA00000085"/>
    </source>
</evidence>
<evidence type="ECO:0000259" key="11">
    <source>
        <dbReference type="PROSITE" id="PS50109"/>
    </source>
</evidence>
<name>A0ABU2YVW9_9ACTN</name>
<evidence type="ECO:0000256" key="9">
    <source>
        <dbReference type="SAM" id="MobiDB-lite"/>
    </source>
</evidence>
<dbReference type="Proteomes" id="UP001180737">
    <property type="component" value="Unassembled WGS sequence"/>
</dbReference>
<comment type="caution">
    <text evidence="12">The sequence shown here is derived from an EMBL/GenBank/DDBJ whole genome shotgun (WGS) entry which is preliminary data.</text>
</comment>
<evidence type="ECO:0000313" key="12">
    <source>
        <dbReference type="EMBL" id="MDT0568215.1"/>
    </source>
</evidence>
<dbReference type="CDD" id="cd16917">
    <property type="entry name" value="HATPase_UhpB-NarQ-NarX-like"/>
    <property type="match status" value="1"/>
</dbReference>
<evidence type="ECO:0000256" key="5">
    <source>
        <dbReference type="ARBA" id="ARBA00022741"/>
    </source>
</evidence>
<feature type="region of interest" description="Disordered" evidence="9">
    <location>
        <begin position="314"/>
        <end position="341"/>
    </location>
</feature>
<feature type="domain" description="Histidine kinase" evidence="11">
    <location>
        <begin position="277"/>
        <end position="377"/>
    </location>
</feature>
<keyword evidence="4" id="KW-0808">Transferase</keyword>
<gene>
    <name evidence="12" type="ORF">RM704_12145</name>
</gene>
<dbReference type="InterPro" id="IPR036890">
    <property type="entry name" value="HATPase_C_sf"/>
</dbReference>
<keyword evidence="5" id="KW-0547">Nucleotide-binding</keyword>
<keyword evidence="10" id="KW-1133">Transmembrane helix</keyword>
<dbReference type="InterPro" id="IPR011712">
    <property type="entry name" value="Sig_transdc_His_kin_sub3_dim/P"/>
</dbReference>
<feature type="compositionally biased region" description="Low complexity" evidence="9">
    <location>
        <begin position="148"/>
        <end position="157"/>
    </location>
</feature>
<dbReference type="InterPro" id="IPR050482">
    <property type="entry name" value="Sensor_HK_TwoCompSys"/>
</dbReference>
<comment type="catalytic activity">
    <reaction evidence="1">
        <text>ATP + protein L-histidine = ADP + protein N-phospho-L-histidine.</text>
        <dbReference type="EC" id="2.7.13.3"/>
    </reaction>
</comment>
<organism evidence="12 13">
    <name type="scientific">Streptomyces gottesmaniae</name>
    <dbReference type="NCBI Taxonomy" id="3075518"/>
    <lineage>
        <taxon>Bacteria</taxon>
        <taxon>Bacillati</taxon>
        <taxon>Actinomycetota</taxon>
        <taxon>Actinomycetes</taxon>
        <taxon>Kitasatosporales</taxon>
        <taxon>Streptomycetaceae</taxon>
        <taxon>Streptomyces</taxon>
    </lineage>
</organism>
<dbReference type="InterPro" id="IPR003594">
    <property type="entry name" value="HATPase_dom"/>
</dbReference>
<feature type="transmembrane region" description="Helical" evidence="10">
    <location>
        <begin position="6"/>
        <end position="28"/>
    </location>
</feature>
<dbReference type="EC" id="2.7.13.3" evidence="2"/>
<evidence type="ECO:0000256" key="2">
    <source>
        <dbReference type="ARBA" id="ARBA00012438"/>
    </source>
</evidence>
<feature type="region of interest" description="Disordered" evidence="9">
    <location>
        <begin position="147"/>
        <end position="212"/>
    </location>
</feature>
<keyword evidence="6 12" id="KW-0418">Kinase</keyword>
<dbReference type="Gene3D" id="3.30.565.10">
    <property type="entry name" value="Histidine kinase-like ATPase, C-terminal domain"/>
    <property type="match status" value="1"/>
</dbReference>
<proteinExistence type="predicted"/>
<reference evidence="12" key="1">
    <citation type="submission" date="2024-05" db="EMBL/GenBank/DDBJ databases">
        <title>30 novel species of actinomycetes from the DSMZ collection.</title>
        <authorList>
            <person name="Nouioui I."/>
        </authorList>
    </citation>
    <scope>NUCLEOTIDE SEQUENCE</scope>
    <source>
        <strain evidence="12">DSM 3412</strain>
    </source>
</reference>
<dbReference type="SUPFAM" id="SSF55874">
    <property type="entry name" value="ATPase domain of HSP90 chaperone/DNA topoisomerase II/histidine kinase"/>
    <property type="match status" value="1"/>
</dbReference>
<accession>A0ABU2YVW9</accession>
<evidence type="ECO:0000256" key="10">
    <source>
        <dbReference type="SAM" id="Phobius"/>
    </source>
</evidence>
<keyword evidence="13" id="KW-1185">Reference proteome</keyword>
<evidence type="ECO:0000313" key="13">
    <source>
        <dbReference type="Proteomes" id="UP001180737"/>
    </source>
</evidence>
<keyword evidence="8" id="KW-0902">Two-component regulatory system</keyword>
<feature type="compositionally biased region" description="Low complexity" evidence="9">
    <location>
        <begin position="189"/>
        <end position="208"/>
    </location>
</feature>
<dbReference type="RefSeq" id="WP_037657519.1">
    <property type="nucleotide sequence ID" value="NZ_JAVRFJ010000008.1"/>
</dbReference>
<evidence type="ECO:0000256" key="8">
    <source>
        <dbReference type="ARBA" id="ARBA00023012"/>
    </source>
</evidence>
<dbReference type="EMBL" id="JAVRFJ010000008">
    <property type="protein sequence ID" value="MDT0568215.1"/>
    <property type="molecule type" value="Genomic_DNA"/>
</dbReference>
<dbReference type="Pfam" id="PF02518">
    <property type="entry name" value="HATPase_c"/>
    <property type="match status" value="1"/>
</dbReference>
<sequence length="378" mass="40061">MWEWGADGPVAALGMVAGLAAGLAVALVRTRRRWQKAVGERGWLLERERESAARAAIAAERDRIARELHDIVSHNVSLMVVQAGAAREVLGTMPDEAAAALLAVEDAGRGAMTDLRHLLGLLAPSQNGEEPEGAPDAREDAAPDVDADVAGAGADSGARGEGRVVRSGTGRHGGGPAEGLRRTEETASTGRTGPMGRMRRTGPTGPTHGMERVERVERVGCVERAEWVESAELTPQPGLDRLGPLVDRISFAGLPVEVRISGEPCPLPQGIDVTAYRIVQEALTNALRHSDGGKAEVTVRYTDRALRVEVLNTGPSVLTGGTPSPTHPARPAPRHPYGTGRGLMGLRERVAVYGGDLDARRRLGGGYRVRARIPLDRP</sequence>
<dbReference type="PANTHER" id="PTHR24421">
    <property type="entry name" value="NITRATE/NITRITE SENSOR PROTEIN NARX-RELATED"/>
    <property type="match status" value="1"/>
</dbReference>
<dbReference type="InterPro" id="IPR005467">
    <property type="entry name" value="His_kinase_dom"/>
</dbReference>
<dbReference type="PROSITE" id="PS50109">
    <property type="entry name" value="HIS_KIN"/>
    <property type="match status" value="1"/>
</dbReference>
<dbReference type="PANTHER" id="PTHR24421:SF10">
    <property type="entry name" value="NITRATE_NITRITE SENSOR PROTEIN NARQ"/>
    <property type="match status" value="1"/>
</dbReference>
<keyword evidence="10" id="KW-0812">Transmembrane</keyword>
<evidence type="ECO:0000256" key="3">
    <source>
        <dbReference type="ARBA" id="ARBA00022553"/>
    </source>
</evidence>
<evidence type="ECO:0000256" key="4">
    <source>
        <dbReference type="ARBA" id="ARBA00022679"/>
    </source>
</evidence>
<dbReference type="Gene3D" id="1.20.5.1930">
    <property type="match status" value="1"/>
</dbReference>
<keyword evidence="3" id="KW-0597">Phosphoprotein</keyword>
<evidence type="ECO:0000256" key="6">
    <source>
        <dbReference type="ARBA" id="ARBA00022777"/>
    </source>
</evidence>
<dbReference type="Pfam" id="PF07730">
    <property type="entry name" value="HisKA_3"/>
    <property type="match status" value="1"/>
</dbReference>
<dbReference type="GO" id="GO:0016301">
    <property type="term" value="F:kinase activity"/>
    <property type="evidence" value="ECO:0007669"/>
    <property type="project" value="UniProtKB-KW"/>
</dbReference>
<keyword evidence="7" id="KW-0067">ATP-binding</keyword>
<evidence type="ECO:0000256" key="7">
    <source>
        <dbReference type="ARBA" id="ARBA00022840"/>
    </source>
</evidence>
<keyword evidence="10" id="KW-0472">Membrane</keyword>